<dbReference type="InterPro" id="IPR047187">
    <property type="entry name" value="SF1_C_Upf1"/>
</dbReference>
<dbReference type="InterPro" id="IPR048332">
    <property type="entry name" value="GD_AH_C"/>
</dbReference>
<evidence type="ECO:0000259" key="5">
    <source>
        <dbReference type="Pfam" id="PF13086"/>
    </source>
</evidence>
<dbReference type="EMBL" id="CAUJNA010003358">
    <property type="protein sequence ID" value="CAJ1400076.1"/>
    <property type="molecule type" value="Genomic_DNA"/>
</dbReference>
<evidence type="ECO:0000259" key="4">
    <source>
        <dbReference type="Pfam" id="PF04295"/>
    </source>
</evidence>
<dbReference type="InterPro" id="IPR007392">
    <property type="entry name" value="GD_AH_second"/>
</dbReference>
<organism evidence="8 9">
    <name type="scientific">Effrenium voratum</name>
    <dbReference type="NCBI Taxonomy" id="2562239"/>
    <lineage>
        <taxon>Eukaryota</taxon>
        <taxon>Sar</taxon>
        <taxon>Alveolata</taxon>
        <taxon>Dinophyceae</taxon>
        <taxon>Suessiales</taxon>
        <taxon>Symbiodiniaceae</taxon>
        <taxon>Effrenium</taxon>
    </lineage>
</organism>
<feature type="domain" description="D-galactarate/Altronate dehydratase second" evidence="4">
    <location>
        <begin position="1271"/>
        <end position="1393"/>
    </location>
</feature>
<dbReference type="CDD" id="cd18808">
    <property type="entry name" value="SF1_C_Upf1"/>
    <property type="match status" value="1"/>
</dbReference>
<dbReference type="PANTHER" id="PTHR30536">
    <property type="entry name" value="ALTRONATE/GALACTARATE DEHYDRATASE"/>
    <property type="match status" value="1"/>
</dbReference>
<dbReference type="InterPro" id="IPR027417">
    <property type="entry name" value="P-loop_NTPase"/>
</dbReference>
<dbReference type="GO" id="GO:0019698">
    <property type="term" value="P:D-galacturonate catabolic process"/>
    <property type="evidence" value="ECO:0007669"/>
    <property type="project" value="TreeGrafter"/>
</dbReference>
<dbReference type="Gene3D" id="3.40.50.300">
    <property type="entry name" value="P-loop containing nucleotide triphosphate hydrolases"/>
    <property type="match status" value="2"/>
</dbReference>
<dbReference type="PANTHER" id="PTHR30536:SF5">
    <property type="entry name" value="ALTRONATE DEHYDRATASE"/>
    <property type="match status" value="1"/>
</dbReference>
<feature type="domain" description="DNA2/NAM7 helicase helicase" evidence="5">
    <location>
        <begin position="276"/>
        <end position="356"/>
    </location>
</feature>
<evidence type="ECO:0000259" key="7">
    <source>
        <dbReference type="Pfam" id="PF20629"/>
    </source>
</evidence>
<accession>A0AA36J6G7</accession>
<evidence type="ECO:0000313" key="9">
    <source>
        <dbReference type="Proteomes" id="UP001178507"/>
    </source>
</evidence>
<dbReference type="InterPro" id="IPR041677">
    <property type="entry name" value="DNA2/NAM7_AAA_11"/>
</dbReference>
<dbReference type="InterPro" id="IPR041679">
    <property type="entry name" value="DNA2/NAM7-like_C"/>
</dbReference>
<proteinExistence type="inferred from homology"/>
<dbReference type="Proteomes" id="UP001178507">
    <property type="component" value="Unassembled WGS sequence"/>
</dbReference>
<gene>
    <name evidence="8" type="ORF">EVOR1521_LOCUS23497</name>
</gene>
<evidence type="ECO:0000259" key="6">
    <source>
        <dbReference type="Pfam" id="PF13087"/>
    </source>
</evidence>
<keyword evidence="9" id="KW-1185">Reference proteome</keyword>
<dbReference type="GO" id="GO:0004386">
    <property type="term" value="F:helicase activity"/>
    <property type="evidence" value="ECO:0007669"/>
    <property type="project" value="InterPro"/>
</dbReference>
<evidence type="ECO:0000313" key="8">
    <source>
        <dbReference type="EMBL" id="CAJ1400076.1"/>
    </source>
</evidence>
<dbReference type="GO" id="GO:0016829">
    <property type="term" value="F:lyase activity"/>
    <property type="evidence" value="ECO:0007669"/>
    <property type="project" value="UniProtKB-KW"/>
</dbReference>
<keyword evidence="2" id="KW-0456">Lyase</keyword>
<reference evidence="8" key="1">
    <citation type="submission" date="2023-08" db="EMBL/GenBank/DDBJ databases">
        <authorList>
            <person name="Chen Y."/>
            <person name="Shah S."/>
            <person name="Dougan E. K."/>
            <person name="Thang M."/>
            <person name="Chan C."/>
        </authorList>
    </citation>
    <scope>NUCLEOTIDE SEQUENCE</scope>
</reference>
<sequence length="1589" mass="173036">MSCLARLAKVPDRVARKPWRRWLTGSVVILDDASGLSSVAAKPPKRVSQKYGYSLPEEYTSLLDRLKERRPLEQLSRERDERDERDEMDERENSRQRNREFWSTARAFAKQRLAGSSPDSSPSELRVAKLHESLWLEELRTHLELQRWSTTVEEIQFSRKGLAQLEISKIFDQFPHAFEALHRGVRVKIRSGDGEEFSSAVQPGSGSGTLLASLEGLENAQGPYQVDFLPMRFPQRAMHRALDSGRAGEVLNEVQNGDEKDAECQTEQSISLPGSLNSCQKRAICSALHSRSRLPTVIWGPPGTGKSTLAAFLIWQLVQNPRAQVLATAPSNTGADVLCAKLAKIGLDESRMLRLNALGRDVKTVPEEIQAYGFTSYVEGRSVFQIPSLPKLQSYRVVVATCICAAHIAEVMRREGGSAWFSHVVVDEAAEATEPETLVPAQLASREGRLILLGDHFQLGPLVLSSVARRIANLDESMIQRLANERFHAAEGLSRDTLAVCETKDLFFLTESFRSHPDILEIYSKVFYSGQLEHRHRRVQNRLLPFFQAQGCHSPIIMHNVVGQEGSDTGSPSLFNLEEVRIVQHYVLELLAATGPDNRPLLAPEDIGIITPYAGQVGTVEHFQGQDACGRTIGELSDMDCQEKSVVILSAVRCQNGKEEGKSTDPGLGLGILLSLWQETARPLAEIASTAHDGDNCAIATSPLRKGTRFAWKGSVHRLSHALLEGHRFALEHIAEGESLTSWSLPFGTALRSLKPGDYCCNGLMLKALKGRRDVDFHLPETPNFSDPDTSASCPFHFDESTFVAGKQASLDLAADSTFEGFARTGGRGVGTRNKVVLIALTVSSASFVRALEAKMTSLESPNLDGVVAVAHNEGESKVQNNKELLLRTIAGFIVHPNTGAALVVSTGQERSVGLSELKKCLQAYPADHVPHEFLELSGSWQADLQRAQEAVEQRLAPRAAEYCRSTQPVSALCIALQCGGSDAFSGITGNPLVGEIAKLLLVRGGLALLAESPELVGAEPYILANCRTLEVARSFLNLTERYKQYASRHGQDAAGNPSGGNLFRGLYNIVIKSLGASRKKPPDVCLDRCIEYGERVGGNESGYYFMDSPGNDLESIAGQVASGCNVIFFVTGNGAITNFPFVPTLKVVTTSGRFKILEKDMDINAGLLNEGMTMNDLAAQVYSLMMIRVASGMHSKGEMAGISQVSIWRNWFLDESQQVSDLQAEFNYEQRDLEGTALKVKQEWLPALSESSECFLKDVRSKGSLPPIGLILPTSLCSSEVARLASRRLNEELKVTDESGLEVRFVALPHSEGCGGSGGEQSETIFQRVMLGHLLHPQIQQGFLLEHGCEKTHNDWFAARLERRQGKSLDSFGWASVQSDGGIEAVYQIIADFFKARQPPRPPAEPSALRLALLGDAAPQHAPLLAALTRKVVLAGGTVLLAASSPLLANHAFTGACLYEELPEKLLPPTVAYAQVPTPGLHVMEVPSTASYLEVVCGMAPGVHCFLAWEAALGGGCRPPAHPFVPTVTMSAEPHPDVDVVIEPEDMAKALEAMLLAIQKAVHGGPTKVAAQGATDFSVPRGITAVSL</sequence>
<feature type="domain" description="DNA2/NAM7 helicase-like C-terminal" evidence="6">
    <location>
        <begin position="497"/>
        <end position="661"/>
    </location>
</feature>
<feature type="domain" description="D-galactarate/Altronate dehydratase C-terminal" evidence="7">
    <location>
        <begin position="970"/>
        <end position="1212"/>
    </location>
</feature>
<feature type="domain" description="D-galactarate/Altronate dehydratase second" evidence="4">
    <location>
        <begin position="821"/>
        <end position="956"/>
    </location>
</feature>
<evidence type="ECO:0000256" key="2">
    <source>
        <dbReference type="ARBA" id="ARBA00023239"/>
    </source>
</evidence>
<dbReference type="Pfam" id="PF20629">
    <property type="entry name" value="GD_AH_C"/>
    <property type="match status" value="1"/>
</dbReference>
<name>A0AA36J6G7_9DINO</name>
<dbReference type="Gene3D" id="2.30.130.110">
    <property type="match status" value="1"/>
</dbReference>
<feature type="region of interest" description="Disordered" evidence="3">
    <location>
        <begin position="74"/>
        <end position="98"/>
    </location>
</feature>
<feature type="domain" description="DNA2/NAM7 helicase helicase" evidence="5">
    <location>
        <begin position="392"/>
        <end position="465"/>
    </location>
</feature>
<dbReference type="InterPro" id="IPR052172">
    <property type="entry name" value="UxaA_altronate/galactarate_dh"/>
</dbReference>
<dbReference type="Pfam" id="PF13086">
    <property type="entry name" value="AAA_11"/>
    <property type="match status" value="2"/>
</dbReference>
<dbReference type="SUPFAM" id="SSF52540">
    <property type="entry name" value="P-loop containing nucleoside triphosphate hydrolases"/>
    <property type="match status" value="1"/>
</dbReference>
<comment type="similarity">
    <text evidence="1">Belongs to the UxaA family.</text>
</comment>
<dbReference type="Pfam" id="PF13087">
    <property type="entry name" value="AAA_12"/>
    <property type="match status" value="1"/>
</dbReference>
<evidence type="ECO:0000256" key="3">
    <source>
        <dbReference type="SAM" id="MobiDB-lite"/>
    </source>
</evidence>
<evidence type="ECO:0000256" key="1">
    <source>
        <dbReference type="ARBA" id="ARBA00010986"/>
    </source>
</evidence>
<evidence type="ECO:0008006" key="10">
    <source>
        <dbReference type="Google" id="ProtNLM"/>
    </source>
</evidence>
<dbReference type="Pfam" id="PF04295">
    <property type="entry name" value="GD_AH_second"/>
    <property type="match status" value="2"/>
</dbReference>
<comment type="caution">
    <text evidence="8">The sequence shown here is derived from an EMBL/GenBank/DDBJ whole genome shotgun (WGS) entry which is preliminary data.</text>
</comment>
<protein>
    <recommendedName>
        <fullName evidence="10">RNA helicase</fullName>
    </recommendedName>
</protein>